<comment type="caution">
    <text evidence="1">The sequence shown here is derived from an EMBL/GenBank/DDBJ whole genome shotgun (WGS) entry which is preliminary data.</text>
</comment>
<dbReference type="EMBL" id="BARS01026138">
    <property type="protein sequence ID" value="GAG12127.1"/>
    <property type="molecule type" value="Genomic_DNA"/>
</dbReference>
<evidence type="ECO:0000313" key="1">
    <source>
        <dbReference type="EMBL" id="GAG12127.1"/>
    </source>
</evidence>
<organism evidence="1">
    <name type="scientific">marine sediment metagenome</name>
    <dbReference type="NCBI Taxonomy" id="412755"/>
    <lineage>
        <taxon>unclassified sequences</taxon>
        <taxon>metagenomes</taxon>
        <taxon>ecological metagenomes</taxon>
    </lineage>
</organism>
<proteinExistence type="predicted"/>
<name>X0VLR0_9ZZZZ</name>
<accession>X0VLR0</accession>
<gene>
    <name evidence="1" type="ORF">S01H1_41225</name>
</gene>
<protein>
    <submittedName>
        <fullName evidence="1">Uncharacterized protein</fullName>
    </submittedName>
</protein>
<sequence length="90" mass="10370">LSVYRRMDRPGLWANISRLKGSRWVNEDSEPLWGHRVNGLTGKSSSMVHNFSVLKFGAPCITSLPDGTIFVAFWCYEDCVSNIRWFKFNI</sequence>
<reference evidence="1" key="1">
    <citation type="journal article" date="2014" name="Front. Microbiol.">
        <title>High frequency of phylogenetically diverse reductive dehalogenase-homologous genes in deep subseafloor sedimentary metagenomes.</title>
        <authorList>
            <person name="Kawai M."/>
            <person name="Futagami T."/>
            <person name="Toyoda A."/>
            <person name="Takaki Y."/>
            <person name="Nishi S."/>
            <person name="Hori S."/>
            <person name="Arai W."/>
            <person name="Tsubouchi T."/>
            <person name="Morono Y."/>
            <person name="Uchiyama I."/>
            <person name="Ito T."/>
            <person name="Fujiyama A."/>
            <person name="Inagaki F."/>
            <person name="Takami H."/>
        </authorList>
    </citation>
    <scope>NUCLEOTIDE SEQUENCE</scope>
    <source>
        <strain evidence="1">Expedition CK06-06</strain>
    </source>
</reference>
<feature type="non-terminal residue" evidence="1">
    <location>
        <position position="1"/>
    </location>
</feature>
<dbReference type="AlphaFoldDB" id="X0VLR0"/>